<keyword evidence="2" id="KW-1185">Reference proteome</keyword>
<comment type="caution">
    <text evidence="1">The sequence shown here is derived from an EMBL/GenBank/DDBJ whole genome shotgun (WGS) entry which is preliminary data.</text>
</comment>
<gene>
    <name evidence="1" type="ORF">G2W53_027413</name>
</gene>
<sequence>MLEAKSLKKAVVPSTLIQNPSPGSLQSTRLALHV</sequence>
<evidence type="ECO:0000313" key="1">
    <source>
        <dbReference type="EMBL" id="KAF7821958.1"/>
    </source>
</evidence>
<dbReference type="EMBL" id="JAAIUW010000008">
    <property type="protein sequence ID" value="KAF7821958.1"/>
    <property type="molecule type" value="Genomic_DNA"/>
</dbReference>
<dbReference type="Proteomes" id="UP000634136">
    <property type="component" value="Unassembled WGS sequence"/>
</dbReference>
<organism evidence="1 2">
    <name type="scientific">Senna tora</name>
    <dbReference type="NCBI Taxonomy" id="362788"/>
    <lineage>
        <taxon>Eukaryota</taxon>
        <taxon>Viridiplantae</taxon>
        <taxon>Streptophyta</taxon>
        <taxon>Embryophyta</taxon>
        <taxon>Tracheophyta</taxon>
        <taxon>Spermatophyta</taxon>
        <taxon>Magnoliopsida</taxon>
        <taxon>eudicotyledons</taxon>
        <taxon>Gunneridae</taxon>
        <taxon>Pentapetalae</taxon>
        <taxon>rosids</taxon>
        <taxon>fabids</taxon>
        <taxon>Fabales</taxon>
        <taxon>Fabaceae</taxon>
        <taxon>Caesalpinioideae</taxon>
        <taxon>Cassia clade</taxon>
        <taxon>Senna</taxon>
    </lineage>
</organism>
<proteinExistence type="predicted"/>
<dbReference type="OrthoDB" id="1879717at2759"/>
<evidence type="ECO:0000313" key="2">
    <source>
        <dbReference type="Proteomes" id="UP000634136"/>
    </source>
</evidence>
<dbReference type="AlphaFoldDB" id="A0A834WIE6"/>
<protein>
    <submittedName>
        <fullName evidence="1">Wd repeat-containing protein</fullName>
    </submittedName>
</protein>
<name>A0A834WIE6_9FABA</name>
<accession>A0A834WIE6</accession>
<reference evidence="1" key="1">
    <citation type="submission" date="2020-09" db="EMBL/GenBank/DDBJ databases">
        <title>Genome-Enabled Discovery of Anthraquinone Biosynthesis in Senna tora.</title>
        <authorList>
            <person name="Kang S.-H."/>
            <person name="Pandey R.P."/>
            <person name="Lee C.-M."/>
            <person name="Sim J.-S."/>
            <person name="Jeong J.-T."/>
            <person name="Choi B.-S."/>
            <person name="Jung M."/>
            <person name="Ginzburg D."/>
            <person name="Zhao K."/>
            <person name="Won S.Y."/>
            <person name="Oh T.-J."/>
            <person name="Yu Y."/>
            <person name="Kim N.-H."/>
            <person name="Lee O.R."/>
            <person name="Lee T.-H."/>
            <person name="Bashyal P."/>
            <person name="Kim T.-S."/>
            <person name="Lee W.-H."/>
            <person name="Kawkins C."/>
            <person name="Kim C.-K."/>
            <person name="Kim J.S."/>
            <person name="Ahn B.O."/>
            <person name="Rhee S.Y."/>
            <person name="Sohng J.K."/>
        </authorList>
    </citation>
    <scope>NUCLEOTIDE SEQUENCE</scope>
    <source>
        <tissue evidence="1">Leaf</tissue>
    </source>
</reference>